<feature type="region of interest" description="Disordered" evidence="1">
    <location>
        <begin position="1"/>
        <end position="42"/>
    </location>
</feature>
<proteinExistence type="predicted"/>
<reference evidence="3" key="1">
    <citation type="submission" date="2019-02" db="EMBL/GenBank/DDBJ databases">
        <authorList>
            <person name="Gruber-Vodicka R. H."/>
            <person name="Seah K. B. B."/>
        </authorList>
    </citation>
    <scope>NUCLEOTIDE SEQUENCE</scope>
    <source>
        <strain evidence="4">BECK_SA2B12</strain>
        <strain evidence="3">BECK_SA2B15</strain>
        <strain evidence="2">BECK_SA2B20</strain>
    </source>
</reference>
<name>A0A450VCP1_9GAMM</name>
<evidence type="ECO:0000313" key="2">
    <source>
        <dbReference type="EMBL" id="VFK02401.1"/>
    </source>
</evidence>
<dbReference type="AlphaFoldDB" id="A0A450VCP1"/>
<protein>
    <submittedName>
        <fullName evidence="3">Uncharacterized protein</fullName>
    </submittedName>
</protein>
<dbReference type="EMBL" id="CAADFG010000275">
    <property type="protein sequence ID" value="VFK02534.1"/>
    <property type="molecule type" value="Genomic_DNA"/>
</dbReference>
<feature type="compositionally biased region" description="Basic and acidic residues" evidence="1">
    <location>
        <begin position="22"/>
        <end position="40"/>
    </location>
</feature>
<evidence type="ECO:0000313" key="3">
    <source>
        <dbReference type="EMBL" id="VFK02534.1"/>
    </source>
</evidence>
<organism evidence="3">
    <name type="scientific">Candidatus Kentrum eta</name>
    <dbReference type="NCBI Taxonomy" id="2126337"/>
    <lineage>
        <taxon>Bacteria</taxon>
        <taxon>Pseudomonadati</taxon>
        <taxon>Pseudomonadota</taxon>
        <taxon>Gammaproteobacteria</taxon>
        <taxon>Candidatus Kentrum</taxon>
    </lineage>
</organism>
<gene>
    <name evidence="3" type="ORF">BECKH772A_GA0070896_102753</name>
    <name evidence="2" type="ORF">BECKH772B_GA0070898_102782</name>
    <name evidence="4" type="ORF">BECKH772C_GA0070978_102763</name>
</gene>
<evidence type="ECO:0000313" key="4">
    <source>
        <dbReference type="EMBL" id="VFK05471.1"/>
    </source>
</evidence>
<sequence length="58" mass="6552">MDPAQASQWKKDIQDGASSLFETKRGLKRQDTGADEEKPFSEIGQLKMELDWLKKSPG</sequence>
<evidence type="ECO:0000256" key="1">
    <source>
        <dbReference type="SAM" id="MobiDB-lite"/>
    </source>
</evidence>
<dbReference type="EMBL" id="CAADFI010000278">
    <property type="protein sequence ID" value="VFK02401.1"/>
    <property type="molecule type" value="Genomic_DNA"/>
</dbReference>
<dbReference type="EMBL" id="CAADFJ010000276">
    <property type="protein sequence ID" value="VFK05471.1"/>
    <property type="molecule type" value="Genomic_DNA"/>
</dbReference>
<accession>A0A450VCP1</accession>